<dbReference type="GO" id="GO:0000463">
    <property type="term" value="P:maturation of LSU-rRNA from tricistronic rRNA transcript (SSU-rRNA, 5.8S rRNA, LSU-rRNA)"/>
    <property type="evidence" value="ECO:0007669"/>
    <property type="project" value="TreeGrafter"/>
</dbReference>
<dbReference type="InterPro" id="IPR000504">
    <property type="entry name" value="RRM_dom"/>
</dbReference>
<feature type="compositionally biased region" description="Low complexity" evidence="6">
    <location>
        <begin position="80"/>
        <end position="91"/>
    </location>
</feature>
<keyword evidence="4" id="KW-0539">Nucleus</keyword>
<feature type="compositionally biased region" description="Acidic residues" evidence="6">
    <location>
        <begin position="124"/>
        <end position="139"/>
    </location>
</feature>
<gene>
    <name evidence="8" type="ORF">BBRV_LOCUS128749</name>
</gene>
<dbReference type="InterPro" id="IPR035979">
    <property type="entry name" value="RBD_domain_sf"/>
</dbReference>
<dbReference type="Gene3D" id="3.30.70.330">
    <property type="match status" value="2"/>
</dbReference>
<sequence>MGKAKKVNQQKPAVGTAKAIKEGSVHKNKVEKFKKTPTGKVALVQGNGKANGAPKNQKNNKQPAKKQTPSPPKNQKKNQQKTPPKGGSPKKPVQKKNKQVKKSEEEEESDDDINEGISINEDVSLNEEEEDDSSEEEEVAAAQNLGASLANDSDEDDEDFEGEEDDDDEEDDDISEEEEEDSQEEKNQSNDSGRFNSSSDSSDKSPKKKAPELTPEEKAERDARTIFIGNVPLSLEEKALREAFKKYGAIDTVRIRGIVPESPKVSKKVAAIKKKIHPACKAVCVYIVFKNADSVGKALEMNGKKLGGNWLRVDKIGVVRDPHPEKSIFIGNVPYDVEDNDLWTLFSDCGKIDYVRTVRDRFTGLCRGMAYVNFISADSAILAKDLDGTLLKKRKLRVVPYDPKRRAAAKENGSGQKRPHSGKDETKSAKKQKTNEVEKATKNSQNAEKRIAKKDKKAGGFQGQKADDKKKAKKETKFDKKKKNVAAKLLSKPKKPKAQ</sequence>
<comment type="similarity">
    <text evidence="2">Belongs to the RRM RBM34 family.</text>
</comment>
<dbReference type="PANTHER" id="PTHR23236:SF25">
    <property type="entry name" value="RNA-BINDING PROTEIN 34"/>
    <property type="match status" value="1"/>
</dbReference>
<name>A0A6V7MBB1_9HYME</name>
<feature type="compositionally biased region" description="Basic residues" evidence="6">
    <location>
        <begin position="479"/>
        <end position="499"/>
    </location>
</feature>
<dbReference type="CDD" id="cd12394">
    <property type="entry name" value="RRM1_RBM34"/>
    <property type="match status" value="1"/>
</dbReference>
<evidence type="ECO:0000256" key="2">
    <source>
        <dbReference type="ARBA" id="ARBA00007077"/>
    </source>
</evidence>
<protein>
    <recommendedName>
        <fullName evidence="7">RRM domain-containing protein</fullName>
    </recommendedName>
</protein>
<proteinExistence type="inferred from homology"/>
<evidence type="ECO:0000256" key="3">
    <source>
        <dbReference type="ARBA" id="ARBA00022884"/>
    </source>
</evidence>
<dbReference type="SMART" id="SM00360">
    <property type="entry name" value="RRM"/>
    <property type="match status" value="2"/>
</dbReference>
<dbReference type="PROSITE" id="PS50102">
    <property type="entry name" value="RRM"/>
    <property type="match status" value="2"/>
</dbReference>
<dbReference type="InterPro" id="IPR012677">
    <property type="entry name" value="Nucleotide-bd_a/b_plait_sf"/>
</dbReference>
<dbReference type="InterPro" id="IPR034221">
    <property type="entry name" value="RBM34_RRM2"/>
</dbReference>
<dbReference type="Pfam" id="PF00076">
    <property type="entry name" value="RRM_1"/>
    <property type="match status" value="2"/>
</dbReference>
<evidence type="ECO:0000256" key="6">
    <source>
        <dbReference type="SAM" id="MobiDB-lite"/>
    </source>
</evidence>
<feature type="region of interest" description="Disordered" evidence="6">
    <location>
        <begin position="1"/>
        <end position="221"/>
    </location>
</feature>
<organism evidence="8">
    <name type="scientific">Bracon brevicornis</name>
    <dbReference type="NCBI Taxonomy" id="1563983"/>
    <lineage>
        <taxon>Eukaryota</taxon>
        <taxon>Metazoa</taxon>
        <taxon>Ecdysozoa</taxon>
        <taxon>Arthropoda</taxon>
        <taxon>Hexapoda</taxon>
        <taxon>Insecta</taxon>
        <taxon>Pterygota</taxon>
        <taxon>Neoptera</taxon>
        <taxon>Endopterygota</taxon>
        <taxon>Hymenoptera</taxon>
        <taxon>Apocrita</taxon>
        <taxon>Ichneumonoidea</taxon>
        <taxon>Braconidae</taxon>
        <taxon>Braconinae</taxon>
        <taxon>Bracon</taxon>
    </lineage>
</organism>
<dbReference type="SUPFAM" id="SSF54928">
    <property type="entry name" value="RNA-binding domain, RBD"/>
    <property type="match status" value="2"/>
</dbReference>
<evidence type="ECO:0000313" key="8">
    <source>
        <dbReference type="EMBL" id="CAD1585685.1"/>
    </source>
</evidence>
<feature type="compositionally biased region" description="Basic and acidic residues" evidence="6">
    <location>
        <begin position="421"/>
        <end position="441"/>
    </location>
</feature>
<feature type="compositionally biased region" description="Low complexity" evidence="6">
    <location>
        <begin position="45"/>
        <end position="68"/>
    </location>
</feature>
<dbReference type="GO" id="GO:0019843">
    <property type="term" value="F:rRNA binding"/>
    <property type="evidence" value="ECO:0007669"/>
    <property type="project" value="TreeGrafter"/>
</dbReference>
<feature type="domain" description="RRM" evidence="7">
    <location>
        <begin position="326"/>
        <end position="403"/>
    </location>
</feature>
<evidence type="ECO:0000259" key="7">
    <source>
        <dbReference type="PROSITE" id="PS50102"/>
    </source>
</evidence>
<reference evidence="8" key="1">
    <citation type="submission" date="2020-07" db="EMBL/GenBank/DDBJ databases">
        <authorList>
            <person name="Ferguson B K."/>
        </authorList>
    </citation>
    <scope>NUCLEOTIDE SEQUENCE</scope>
    <source>
        <strain evidence="8">L06</strain>
    </source>
</reference>
<feature type="compositionally biased region" description="Acidic residues" evidence="6">
    <location>
        <begin position="105"/>
        <end position="114"/>
    </location>
</feature>
<feature type="region of interest" description="Disordered" evidence="6">
    <location>
        <begin position="401"/>
        <end position="499"/>
    </location>
</feature>
<feature type="compositionally biased region" description="Basic and acidic residues" evidence="6">
    <location>
        <begin position="465"/>
        <end position="478"/>
    </location>
</feature>
<accession>A0A6V7MBB1</accession>
<keyword evidence="3 5" id="KW-0694">RNA-binding</keyword>
<dbReference type="AlphaFoldDB" id="A0A6V7MBB1"/>
<feature type="compositionally biased region" description="Acidic residues" evidence="6">
    <location>
        <begin position="152"/>
        <end position="183"/>
    </location>
</feature>
<dbReference type="EMBL" id="CADCXW020000353">
    <property type="protein sequence ID" value="CAD1585685.1"/>
    <property type="molecule type" value="Genomic_DNA"/>
</dbReference>
<feature type="compositionally biased region" description="Basic and acidic residues" evidence="6">
    <location>
        <begin position="201"/>
        <end position="221"/>
    </location>
</feature>
<feature type="compositionally biased region" description="Basic and acidic residues" evidence="6">
    <location>
        <begin position="19"/>
        <end position="34"/>
    </location>
</feature>
<evidence type="ECO:0000256" key="4">
    <source>
        <dbReference type="ARBA" id="ARBA00023242"/>
    </source>
</evidence>
<dbReference type="GO" id="GO:0005730">
    <property type="term" value="C:nucleolus"/>
    <property type="evidence" value="ECO:0007669"/>
    <property type="project" value="UniProtKB-SubCell"/>
</dbReference>
<dbReference type="CDD" id="cd12395">
    <property type="entry name" value="RRM2_RBM34"/>
    <property type="match status" value="1"/>
</dbReference>
<dbReference type="PANTHER" id="PTHR23236">
    <property type="entry name" value="EUKARYOTIC TRANSLATION INITIATION FACTOR 4B/4H"/>
    <property type="match status" value="1"/>
</dbReference>
<evidence type="ECO:0000256" key="5">
    <source>
        <dbReference type="PROSITE-ProRule" id="PRU00176"/>
    </source>
</evidence>
<comment type="subcellular location">
    <subcellularLocation>
        <location evidence="1">Nucleus</location>
        <location evidence="1">Nucleolus</location>
    </subcellularLocation>
</comment>
<evidence type="ECO:0000256" key="1">
    <source>
        <dbReference type="ARBA" id="ARBA00004604"/>
    </source>
</evidence>
<feature type="domain" description="RRM" evidence="7">
    <location>
        <begin position="224"/>
        <end position="314"/>
    </location>
</feature>